<organism evidence="2 3">
    <name type="scientific">Paenibacillus xylanilyticus</name>
    <dbReference type="NCBI Taxonomy" id="248903"/>
    <lineage>
        <taxon>Bacteria</taxon>
        <taxon>Bacillati</taxon>
        <taxon>Bacillota</taxon>
        <taxon>Bacilli</taxon>
        <taxon>Bacillales</taxon>
        <taxon>Paenibacillaceae</taxon>
        <taxon>Paenibacillus</taxon>
    </lineage>
</organism>
<dbReference type="RefSeq" id="WP_175399346.1">
    <property type="nucleotide sequence ID" value="NZ_JABMCB010000206.1"/>
</dbReference>
<name>A0A7Y6C369_9BACL</name>
<dbReference type="Proteomes" id="UP000526125">
    <property type="component" value="Unassembled WGS sequence"/>
</dbReference>
<keyword evidence="3" id="KW-1185">Reference proteome</keyword>
<sequence length="168" mass="19134">MTGRFHLERIGAEDPSDENRMSGYGLLNLFHCEVEYRFNTEDMSLEEAELYIRDVLNRLPDGTINDICKLAYEWKTEKILSDTVEYAAGLAEAEGRDILEFMSVGEVELFRNPYDQNDDILGAILGGGTEWDAENGMEIVVRGDKVLEVREYLGYGAFAIWTESDENE</sequence>
<gene>
    <name evidence="2" type="ORF">HP552_31830</name>
</gene>
<dbReference type="EMBL" id="JABMCB010000206">
    <property type="protein sequence ID" value="NUU79782.1"/>
    <property type="molecule type" value="Genomic_DNA"/>
</dbReference>
<accession>A0A7Y6C369</accession>
<dbReference type="AlphaFoldDB" id="A0A7Y6C369"/>
<evidence type="ECO:0000313" key="3">
    <source>
        <dbReference type="Proteomes" id="UP000526125"/>
    </source>
</evidence>
<comment type="caution">
    <text evidence="2">The sequence shown here is derived from an EMBL/GenBank/DDBJ whole genome shotgun (WGS) entry which is preliminary data.</text>
</comment>
<protein>
    <recommendedName>
        <fullName evidence="1">DUF6985 domain-containing protein</fullName>
    </recommendedName>
</protein>
<evidence type="ECO:0000259" key="1">
    <source>
        <dbReference type="Pfam" id="PF22481"/>
    </source>
</evidence>
<evidence type="ECO:0000313" key="2">
    <source>
        <dbReference type="EMBL" id="NUU79782.1"/>
    </source>
</evidence>
<proteinExistence type="predicted"/>
<reference evidence="2 3" key="1">
    <citation type="submission" date="2020-05" db="EMBL/GenBank/DDBJ databases">
        <title>Genome Sequencing of Type Strains.</title>
        <authorList>
            <person name="Lemaire J.F."/>
            <person name="Inderbitzin P."/>
            <person name="Gregorio O.A."/>
            <person name="Collins S.B."/>
            <person name="Wespe N."/>
            <person name="Knight-Connoni V."/>
        </authorList>
    </citation>
    <scope>NUCLEOTIDE SEQUENCE [LARGE SCALE GENOMIC DNA]</scope>
    <source>
        <strain evidence="2 3">LMG 21957</strain>
    </source>
</reference>
<dbReference type="Pfam" id="PF22481">
    <property type="entry name" value="DUF6985"/>
    <property type="match status" value="1"/>
</dbReference>
<dbReference type="InterPro" id="IPR054254">
    <property type="entry name" value="DUF6985"/>
</dbReference>
<feature type="domain" description="DUF6985" evidence="1">
    <location>
        <begin position="25"/>
        <end position="152"/>
    </location>
</feature>